<evidence type="ECO:0000313" key="2">
    <source>
        <dbReference type="EMBL" id="EJF46351.1"/>
    </source>
</evidence>
<organism evidence="2 3">
    <name type="scientific">Actinomyces massiliensis F0489</name>
    <dbReference type="NCBI Taxonomy" id="1125718"/>
    <lineage>
        <taxon>Bacteria</taxon>
        <taxon>Bacillati</taxon>
        <taxon>Actinomycetota</taxon>
        <taxon>Actinomycetes</taxon>
        <taxon>Actinomycetales</taxon>
        <taxon>Actinomycetaceae</taxon>
        <taxon>Actinomyces</taxon>
    </lineage>
</organism>
<evidence type="ECO:0000256" key="1">
    <source>
        <dbReference type="SAM" id="MobiDB-lite"/>
    </source>
</evidence>
<gene>
    <name evidence="2" type="ORF">HMPREF1318_0194</name>
</gene>
<comment type="caution">
    <text evidence="2">The sequence shown here is derived from an EMBL/GenBank/DDBJ whole genome shotgun (WGS) entry which is preliminary data.</text>
</comment>
<sequence>MNPPAEAAVEAITITAAPHSFDTVGRTDGSREGAPPFCHE</sequence>
<protein>
    <submittedName>
        <fullName evidence="2">Uncharacterized protein</fullName>
    </submittedName>
</protein>
<dbReference type="EMBL" id="AKFT01000065">
    <property type="protein sequence ID" value="EJF46351.1"/>
    <property type="molecule type" value="Genomic_DNA"/>
</dbReference>
<accession>J0XCD3</accession>
<feature type="region of interest" description="Disordered" evidence="1">
    <location>
        <begin position="20"/>
        <end position="40"/>
    </location>
</feature>
<reference evidence="2 3" key="1">
    <citation type="submission" date="2012-05" db="EMBL/GenBank/DDBJ databases">
        <authorList>
            <person name="Harkins D.M."/>
            <person name="Madupu R."/>
            <person name="Durkin A.S."/>
            <person name="Torralba M."/>
            <person name="Methe B."/>
            <person name="Sutton G.G."/>
            <person name="Nelson K.E."/>
        </authorList>
    </citation>
    <scope>NUCLEOTIDE SEQUENCE [LARGE SCALE GENOMIC DNA]</scope>
    <source>
        <strain evidence="2 3">F0489</strain>
    </source>
</reference>
<dbReference type="Proteomes" id="UP000002941">
    <property type="component" value="Unassembled WGS sequence"/>
</dbReference>
<evidence type="ECO:0000313" key="3">
    <source>
        <dbReference type="Proteomes" id="UP000002941"/>
    </source>
</evidence>
<keyword evidence="3" id="KW-1185">Reference proteome</keyword>
<dbReference type="AlphaFoldDB" id="J0XCD3"/>
<proteinExistence type="predicted"/>
<name>J0XCD3_9ACTO</name>